<keyword evidence="1" id="KW-0812">Transmembrane</keyword>
<dbReference type="EnsemblPlants" id="OMERI06G14850.1">
    <property type="protein sequence ID" value="OMERI06G14850.1"/>
    <property type="gene ID" value="OMERI06G14850"/>
</dbReference>
<dbReference type="Proteomes" id="UP000008021">
    <property type="component" value="Chromosome 6"/>
</dbReference>
<keyword evidence="1" id="KW-0472">Membrane</keyword>
<reference evidence="2" key="2">
    <citation type="submission" date="2018-05" db="EMBL/GenBank/DDBJ databases">
        <title>OmerRS3 (Oryza meridionalis Reference Sequence Version 3).</title>
        <authorList>
            <person name="Zhang J."/>
            <person name="Kudrna D."/>
            <person name="Lee S."/>
            <person name="Talag J."/>
            <person name="Welchert J."/>
            <person name="Wing R.A."/>
        </authorList>
    </citation>
    <scope>NUCLEOTIDE SEQUENCE [LARGE SCALE GENOMIC DNA]</scope>
    <source>
        <strain evidence="2">OR44</strain>
    </source>
</reference>
<dbReference type="AlphaFoldDB" id="A0A0E0E1F6"/>
<dbReference type="HOGENOM" id="CLU_2188163_0_0_1"/>
<keyword evidence="1" id="KW-1133">Transmembrane helix</keyword>
<feature type="transmembrane region" description="Helical" evidence="1">
    <location>
        <begin position="44"/>
        <end position="66"/>
    </location>
</feature>
<feature type="transmembrane region" description="Helical" evidence="1">
    <location>
        <begin position="72"/>
        <end position="88"/>
    </location>
</feature>
<evidence type="ECO:0000256" key="1">
    <source>
        <dbReference type="SAM" id="Phobius"/>
    </source>
</evidence>
<dbReference type="Gramene" id="OMERI06G14850.4">
    <property type="protein sequence ID" value="OMERI06G14850.4"/>
    <property type="gene ID" value="OMERI06G14850"/>
</dbReference>
<proteinExistence type="predicted"/>
<dbReference type="Gramene" id="OMERI06G14850.1">
    <property type="protein sequence ID" value="OMERI06G14850.1"/>
    <property type="gene ID" value="OMERI06G14850"/>
</dbReference>
<evidence type="ECO:0000313" key="3">
    <source>
        <dbReference type="Proteomes" id="UP000008021"/>
    </source>
</evidence>
<evidence type="ECO:0000313" key="2">
    <source>
        <dbReference type="EnsemblPlants" id="OMERI06G14850.4"/>
    </source>
</evidence>
<dbReference type="Gramene" id="OMERI06G14850.6">
    <property type="protein sequence ID" value="OMERI06G14850.6"/>
    <property type="gene ID" value="OMERI06G14850"/>
</dbReference>
<keyword evidence="3" id="KW-1185">Reference proteome</keyword>
<reference evidence="2" key="1">
    <citation type="submission" date="2015-04" db="UniProtKB">
        <authorList>
            <consortium name="EnsemblPlants"/>
        </authorList>
    </citation>
    <scope>IDENTIFICATION</scope>
</reference>
<sequence>MGANGNDVVAAAAAGERPMGAARVVAEGGATVFRGADYSLPRTTVALALWLGGIHFNVLLVLASLFLFPLRVAAMVVAFQLLFMLIPLNDKDKLGRKIARNVASFPSNC</sequence>
<protein>
    <submittedName>
        <fullName evidence="2">Uncharacterized protein</fullName>
    </submittedName>
</protein>
<dbReference type="EnsemblPlants" id="OMERI06G14850.4">
    <property type="protein sequence ID" value="OMERI06G14850.4"/>
    <property type="gene ID" value="OMERI06G14850"/>
</dbReference>
<dbReference type="EnsemblPlants" id="OMERI06G14850.6">
    <property type="protein sequence ID" value="OMERI06G14850.6"/>
    <property type="gene ID" value="OMERI06G14850"/>
</dbReference>
<accession>A0A0E0E1F6</accession>
<name>A0A0E0E1F6_9ORYZ</name>
<organism evidence="2">
    <name type="scientific">Oryza meridionalis</name>
    <dbReference type="NCBI Taxonomy" id="40149"/>
    <lineage>
        <taxon>Eukaryota</taxon>
        <taxon>Viridiplantae</taxon>
        <taxon>Streptophyta</taxon>
        <taxon>Embryophyta</taxon>
        <taxon>Tracheophyta</taxon>
        <taxon>Spermatophyta</taxon>
        <taxon>Magnoliopsida</taxon>
        <taxon>Liliopsida</taxon>
        <taxon>Poales</taxon>
        <taxon>Poaceae</taxon>
        <taxon>BOP clade</taxon>
        <taxon>Oryzoideae</taxon>
        <taxon>Oryzeae</taxon>
        <taxon>Oryzinae</taxon>
        <taxon>Oryza</taxon>
    </lineage>
</organism>